<dbReference type="HAMAP" id="MF_00022">
    <property type="entry name" value="Glu_tRNA_synth_type1"/>
    <property type="match status" value="1"/>
</dbReference>
<dbReference type="NCBIfam" id="TIGR00464">
    <property type="entry name" value="gltX_bact"/>
    <property type="match status" value="1"/>
</dbReference>
<evidence type="ECO:0000259" key="9">
    <source>
        <dbReference type="Pfam" id="PF19269"/>
    </source>
</evidence>
<dbReference type="InterPro" id="IPR020751">
    <property type="entry name" value="aa-tRNA-synth_I_codon-bd_sub2"/>
</dbReference>
<dbReference type="PANTHER" id="PTHR43311">
    <property type="entry name" value="GLUTAMATE--TRNA LIGASE"/>
    <property type="match status" value="1"/>
</dbReference>
<feature type="domain" description="Glutamyl/glutaminyl-tRNA synthetase class Ib catalytic" evidence="8">
    <location>
        <begin position="37"/>
        <end position="364"/>
    </location>
</feature>
<evidence type="ECO:0000313" key="10">
    <source>
        <dbReference type="EMBL" id="RXE60122.1"/>
    </source>
</evidence>
<keyword evidence="4 7" id="KW-0067">ATP-binding</keyword>
<dbReference type="Gene3D" id="3.40.50.620">
    <property type="entry name" value="HUPs"/>
    <property type="match status" value="1"/>
</dbReference>
<dbReference type="SUPFAM" id="SSF48163">
    <property type="entry name" value="An anticodon-binding domain of class I aminoacyl-tRNA synthetases"/>
    <property type="match status" value="1"/>
</dbReference>
<evidence type="ECO:0000256" key="4">
    <source>
        <dbReference type="ARBA" id="ARBA00022840"/>
    </source>
</evidence>
<feature type="domain" description="Aminoacyl-tRNA synthetase class I anticodon-binding" evidence="9">
    <location>
        <begin position="506"/>
        <end position="546"/>
    </location>
</feature>
<evidence type="ECO:0000256" key="5">
    <source>
        <dbReference type="ARBA" id="ARBA00022917"/>
    </source>
</evidence>
<feature type="short sequence motif" description="'HIGH' region" evidence="7">
    <location>
        <begin position="42"/>
        <end position="52"/>
    </location>
</feature>
<dbReference type="InterPro" id="IPR020058">
    <property type="entry name" value="Glu/Gln-tRNA-synth_Ib_cat-dom"/>
</dbReference>
<keyword evidence="3 7" id="KW-0547">Nucleotide-binding</keyword>
<comment type="caution">
    <text evidence="7">Lacks conserved residue(s) required for the propagation of feature annotation.</text>
</comment>
<dbReference type="EMBL" id="RLII01000002">
    <property type="protein sequence ID" value="RXE60122.1"/>
    <property type="molecule type" value="Genomic_DNA"/>
</dbReference>
<keyword evidence="6 7" id="KW-0030">Aminoacyl-tRNA synthetase</keyword>
<evidence type="ECO:0000256" key="2">
    <source>
        <dbReference type="ARBA" id="ARBA00022598"/>
    </source>
</evidence>
<accession>A0A4Q0IAN1</accession>
<organism evidence="10 11">
    <name type="scientific">Acetivibrio mesophilus</name>
    <dbReference type="NCBI Taxonomy" id="2487273"/>
    <lineage>
        <taxon>Bacteria</taxon>
        <taxon>Bacillati</taxon>
        <taxon>Bacillota</taxon>
        <taxon>Clostridia</taxon>
        <taxon>Eubacteriales</taxon>
        <taxon>Oscillospiraceae</taxon>
        <taxon>Acetivibrio</taxon>
    </lineage>
</organism>
<dbReference type="EC" id="6.1.1.17" evidence="7"/>
<dbReference type="InterPro" id="IPR000924">
    <property type="entry name" value="Glu/Gln-tRNA-synth"/>
</dbReference>
<dbReference type="PRINTS" id="PR00987">
    <property type="entry name" value="TRNASYNTHGLU"/>
</dbReference>
<evidence type="ECO:0000256" key="7">
    <source>
        <dbReference type="HAMAP-Rule" id="MF_00022"/>
    </source>
</evidence>
<evidence type="ECO:0000313" key="11">
    <source>
        <dbReference type="Proteomes" id="UP000289166"/>
    </source>
</evidence>
<dbReference type="InterPro" id="IPR045462">
    <property type="entry name" value="aa-tRNA-synth_I_cd-bd"/>
</dbReference>
<dbReference type="GO" id="GO:0006424">
    <property type="term" value="P:glutamyl-tRNA aminoacylation"/>
    <property type="evidence" value="ECO:0007669"/>
    <property type="project" value="UniProtKB-UniRule"/>
</dbReference>
<dbReference type="InterPro" id="IPR004527">
    <property type="entry name" value="Glu-tRNA-ligase_bac/mito"/>
</dbReference>
<evidence type="ECO:0000259" key="8">
    <source>
        <dbReference type="Pfam" id="PF00749"/>
    </source>
</evidence>
<keyword evidence="2 7" id="KW-0436">Ligase</keyword>
<reference evidence="11" key="1">
    <citation type="submission" date="2018-11" db="EMBL/GenBank/DDBJ databases">
        <title>Genome sequencing of a novel mesophilic and cellulolytic organism within the genus Hungateiclostridium.</title>
        <authorList>
            <person name="Rettenmaier R."/>
            <person name="Liebl W."/>
            <person name="Zverlov V."/>
        </authorList>
    </citation>
    <scope>NUCLEOTIDE SEQUENCE [LARGE SCALE GENOMIC DNA]</scope>
    <source>
        <strain evidence="11">N2K1</strain>
    </source>
</reference>
<dbReference type="Pfam" id="PF00749">
    <property type="entry name" value="tRNA-synt_1c"/>
    <property type="match status" value="1"/>
</dbReference>
<comment type="caution">
    <text evidence="10">The sequence shown here is derived from an EMBL/GenBank/DDBJ whole genome shotgun (WGS) entry which is preliminary data.</text>
</comment>
<feature type="binding site" evidence="7">
    <location>
        <position position="296"/>
    </location>
    <ligand>
        <name>ATP</name>
        <dbReference type="ChEBI" id="CHEBI:30616"/>
    </ligand>
</feature>
<keyword evidence="5 7" id="KW-0648">Protein biosynthesis</keyword>
<dbReference type="GO" id="GO:0005524">
    <property type="term" value="F:ATP binding"/>
    <property type="evidence" value="ECO:0007669"/>
    <property type="project" value="UniProtKB-UniRule"/>
</dbReference>
<dbReference type="Pfam" id="PF19269">
    <property type="entry name" value="Anticodon_2"/>
    <property type="match status" value="1"/>
</dbReference>
<dbReference type="GO" id="GO:0004818">
    <property type="term" value="F:glutamate-tRNA ligase activity"/>
    <property type="evidence" value="ECO:0007669"/>
    <property type="project" value="UniProtKB-UniRule"/>
</dbReference>
<sequence>MDYKKLADMLFPNISKSISYYEDTVFPDRNLSDGAKVTRLAPSPTGFIHLGNLYGAFVDERLAHQSNGVFILRIEDTDEKRKVEGAVETIISSLEFFDLRFDEGAGIDGETGNYGPYFQSNRAEIYQTVAKHLIEMGRAYPCFCSEEDLEKLREQQLAENVNTGYYGKWAVDRDLSLEEVQKHLENNDSFVIRFKSMGNPEETFEIDDAIRGRLSSPVNFQDIVILKANGIPTYHFAHVVDDHLMRVTHVVRGEEWLSTLPIHYELFKTLGWDLPVYCHTAHLMKIDNGVKRKLSKRKDPELGLEYYMKLGYHPAAVREYLMTILNSNFEEWRIQNPDGNINDFQFTLDKMSNSGALFDLDKLNDISKNVLVRISSEDIYDFLLKWAKEYKKEIVNILVEYKDSVIKLLSVGKNFDKPRKDLIYCEQIFEFINYFFDDYFAIVDKYPENIDEEEAKKILRAYLETYNHNDDQTQWFDKIKVIATENGYAAKPKDFKKNPDMYKGHVGDVSTVIRIAIVGRSTSPDVWEIQQIMGEEKVRERIQNLI</sequence>
<dbReference type="RefSeq" id="WP_128705698.1">
    <property type="nucleotide sequence ID" value="NZ_RLII01000002.1"/>
</dbReference>
<gene>
    <name evidence="7" type="primary">gltX</name>
    <name evidence="10" type="ORF">EFD62_02510</name>
</gene>
<dbReference type="GO" id="GO:0005829">
    <property type="term" value="C:cytosol"/>
    <property type="evidence" value="ECO:0007669"/>
    <property type="project" value="TreeGrafter"/>
</dbReference>
<evidence type="ECO:0000256" key="1">
    <source>
        <dbReference type="ARBA" id="ARBA00007894"/>
    </source>
</evidence>
<dbReference type="Proteomes" id="UP000289166">
    <property type="component" value="Unassembled WGS sequence"/>
</dbReference>
<dbReference type="InterPro" id="IPR008925">
    <property type="entry name" value="aa_tRNA-synth_I_cd-bd_sf"/>
</dbReference>
<dbReference type="Gene3D" id="1.10.10.350">
    <property type="match status" value="1"/>
</dbReference>
<dbReference type="InterPro" id="IPR049940">
    <property type="entry name" value="GluQ/Sye"/>
</dbReference>
<dbReference type="SUPFAM" id="SSF52374">
    <property type="entry name" value="Nucleotidylyl transferase"/>
    <property type="match status" value="1"/>
</dbReference>
<keyword evidence="7" id="KW-0963">Cytoplasm</keyword>
<evidence type="ECO:0000256" key="6">
    <source>
        <dbReference type="ARBA" id="ARBA00023146"/>
    </source>
</evidence>
<dbReference type="GO" id="GO:0000049">
    <property type="term" value="F:tRNA binding"/>
    <property type="evidence" value="ECO:0007669"/>
    <property type="project" value="InterPro"/>
</dbReference>
<comment type="similarity">
    <text evidence="1 7">Belongs to the class-I aminoacyl-tRNA synthetase family. Glutamate--tRNA ligase type 1 subfamily.</text>
</comment>
<dbReference type="PANTHER" id="PTHR43311:SF2">
    <property type="entry name" value="GLUTAMATE--TRNA LIGASE, MITOCHONDRIAL-RELATED"/>
    <property type="match status" value="1"/>
</dbReference>
<protein>
    <recommendedName>
        <fullName evidence="7">Glutamate--tRNA ligase</fullName>
        <ecNumber evidence="7">6.1.1.17</ecNumber>
    </recommendedName>
    <alternativeName>
        <fullName evidence="7">Glutamyl-tRNA synthetase</fullName>
        <shortName evidence="7">GluRS</shortName>
    </alternativeName>
</protein>
<dbReference type="InterPro" id="IPR001412">
    <property type="entry name" value="aa-tRNA-synth_I_CS"/>
</dbReference>
<comment type="subcellular location">
    <subcellularLocation>
        <location evidence="7">Cytoplasm</location>
    </subcellularLocation>
</comment>
<keyword evidence="11" id="KW-1185">Reference proteome</keyword>
<dbReference type="AlphaFoldDB" id="A0A4Q0IAN1"/>
<evidence type="ECO:0000256" key="3">
    <source>
        <dbReference type="ARBA" id="ARBA00022741"/>
    </source>
</evidence>
<dbReference type="InterPro" id="IPR014729">
    <property type="entry name" value="Rossmann-like_a/b/a_fold"/>
</dbReference>
<dbReference type="PROSITE" id="PS00178">
    <property type="entry name" value="AA_TRNA_LIGASE_I"/>
    <property type="match status" value="1"/>
</dbReference>
<dbReference type="OrthoDB" id="9807503at2"/>
<comment type="subunit">
    <text evidence="7">Monomer.</text>
</comment>
<proteinExistence type="inferred from homology"/>
<comment type="function">
    <text evidence="7">Catalyzes the attachment of glutamate to tRNA(Glu) in a two-step reaction: glutamate is first activated by ATP to form Glu-AMP and then transferred to the acceptor end of tRNA(Glu).</text>
</comment>
<feature type="short sequence motif" description="'KMSKS' region" evidence="7">
    <location>
        <begin position="293"/>
        <end position="297"/>
    </location>
</feature>
<comment type="catalytic activity">
    <reaction evidence="7">
        <text>tRNA(Glu) + L-glutamate + ATP = L-glutamyl-tRNA(Glu) + AMP + diphosphate</text>
        <dbReference type="Rhea" id="RHEA:23540"/>
        <dbReference type="Rhea" id="RHEA-COMP:9663"/>
        <dbReference type="Rhea" id="RHEA-COMP:9680"/>
        <dbReference type="ChEBI" id="CHEBI:29985"/>
        <dbReference type="ChEBI" id="CHEBI:30616"/>
        <dbReference type="ChEBI" id="CHEBI:33019"/>
        <dbReference type="ChEBI" id="CHEBI:78442"/>
        <dbReference type="ChEBI" id="CHEBI:78520"/>
        <dbReference type="ChEBI" id="CHEBI:456215"/>
        <dbReference type="EC" id="6.1.1.17"/>
    </reaction>
</comment>
<name>A0A4Q0IAN1_9FIRM</name>